<feature type="compositionally biased region" description="Basic and acidic residues" evidence="1">
    <location>
        <begin position="231"/>
        <end position="244"/>
    </location>
</feature>
<organism evidence="2 3">
    <name type="scientific">Triticum urartu</name>
    <name type="common">Red wild einkorn</name>
    <name type="synonym">Crithodium urartu</name>
    <dbReference type="NCBI Taxonomy" id="4572"/>
    <lineage>
        <taxon>Eukaryota</taxon>
        <taxon>Viridiplantae</taxon>
        <taxon>Streptophyta</taxon>
        <taxon>Embryophyta</taxon>
        <taxon>Tracheophyta</taxon>
        <taxon>Spermatophyta</taxon>
        <taxon>Magnoliopsida</taxon>
        <taxon>Liliopsida</taxon>
        <taxon>Poales</taxon>
        <taxon>Poaceae</taxon>
        <taxon>BOP clade</taxon>
        <taxon>Pooideae</taxon>
        <taxon>Triticodae</taxon>
        <taxon>Triticeae</taxon>
        <taxon>Triticinae</taxon>
        <taxon>Triticum</taxon>
    </lineage>
</organism>
<protein>
    <submittedName>
        <fullName evidence="2">Uncharacterized protein</fullName>
    </submittedName>
</protein>
<reference evidence="2" key="3">
    <citation type="submission" date="2022-06" db="UniProtKB">
        <authorList>
            <consortium name="EnsemblPlants"/>
        </authorList>
    </citation>
    <scope>IDENTIFICATION</scope>
</reference>
<dbReference type="AlphaFoldDB" id="A0A8R7PJK5"/>
<evidence type="ECO:0000256" key="1">
    <source>
        <dbReference type="SAM" id="MobiDB-lite"/>
    </source>
</evidence>
<accession>A0A8R7PJK5</accession>
<dbReference type="EnsemblPlants" id="TuG1812G0200005242.01.T01">
    <property type="protein sequence ID" value="TuG1812G0200005242.01.T01"/>
    <property type="gene ID" value="TuG1812G0200005242.01"/>
</dbReference>
<reference evidence="3" key="1">
    <citation type="journal article" date="2013" name="Nature">
        <title>Draft genome of the wheat A-genome progenitor Triticum urartu.</title>
        <authorList>
            <person name="Ling H.Q."/>
            <person name="Zhao S."/>
            <person name="Liu D."/>
            <person name="Wang J."/>
            <person name="Sun H."/>
            <person name="Zhang C."/>
            <person name="Fan H."/>
            <person name="Li D."/>
            <person name="Dong L."/>
            <person name="Tao Y."/>
            <person name="Gao C."/>
            <person name="Wu H."/>
            <person name="Li Y."/>
            <person name="Cui Y."/>
            <person name="Guo X."/>
            <person name="Zheng S."/>
            <person name="Wang B."/>
            <person name="Yu K."/>
            <person name="Liang Q."/>
            <person name="Yang W."/>
            <person name="Lou X."/>
            <person name="Chen J."/>
            <person name="Feng M."/>
            <person name="Jian J."/>
            <person name="Zhang X."/>
            <person name="Luo G."/>
            <person name="Jiang Y."/>
            <person name="Liu J."/>
            <person name="Wang Z."/>
            <person name="Sha Y."/>
            <person name="Zhang B."/>
            <person name="Wu H."/>
            <person name="Tang D."/>
            <person name="Shen Q."/>
            <person name="Xue P."/>
            <person name="Zou S."/>
            <person name="Wang X."/>
            <person name="Liu X."/>
            <person name="Wang F."/>
            <person name="Yang Y."/>
            <person name="An X."/>
            <person name="Dong Z."/>
            <person name="Zhang K."/>
            <person name="Zhang X."/>
            <person name="Luo M.C."/>
            <person name="Dvorak J."/>
            <person name="Tong Y."/>
            <person name="Wang J."/>
            <person name="Yang H."/>
            <person name="Li Z."/>
            <person name="Wang D."/>
            <person name="Zhang A."/>
            <person name="Wang J."/>
        </authorList>
    </citation>
    <scope>NUCLEOTIDE SEQUENCE</scope>
    <source>
        <strain evidence="3">cv. G1812</strain>
    </source>
</reference>
<dbReference type="Proteomes" id="UP000015106">
    <property type="component" value="Chromosome 2"/>
</dbReference>
<evidence type="ECO:0000313" key="3">
    <source>
        <dbReference type="Proteomes" id="UP000015106"/>
    </source>
</evidence>
<proteinExistence type="predicted"/>
<name>A0A8R7PJK5_TRIUA</name>
<evidence type="ECO:0000313" key="2">
    <source>
        <dbReference type="EnsemblPlants" id="TuG1812G0200005242.01.T01"/>
    </source>
</evidence>
<keyword evidence="3" id="KW-1185">Reference proteome</keyword>
<sequence>GVPRRCLRRRVSPPAVRRRRLLAPVVPQDAFRQPRYPVIVVVLLAAVDPRGLLIRLDGRVVVVVGLLLVEVRAVEVVEAAAEHDLEVEHAEELQLQLVHLRVAHSAHAREEGVVVVEVVQDLGGDEEACEEQPVHVLGRDGGGRAAVRGPVHVRVGHHVALGLQRRVPVHPLQVLRHADPRRARALERRHPGDPLAAALLRVQQQQRVVPRHEPLHGARHHAQFRRRRGRRGGEHARCHGDVAH</sequence>
<feature type="compositionally biased region" description="Basic residues" evidence="1">
    <location>
        <begin position="217"/>
        <end position="230"/>
    </location>
</feature>
<reference evidence="2" key="2">
    <citation type="submission" date="2018-03" db="EMBL/GenBank/DDBJ databases">
        <title>The Triticum urartu genome reveals the dynamic nature of wheat genome evolution.</title>
        <authorList>
            <person name="Ling H."/>
            <person name="Ma B."/>
            <person name="Shi X."/>
            <person name="Liu H."/>
            <person name="Dong L."/>
            <person name="Sun H."/>
            <person name="Cao Y."/>
            <person name="Gao Q."/>
            <person name="Zheng S."/>
            <person name="Li Y."/>
            <person name="Yu Y."/>
            <person name="Du H."/>
            <person name="Qi M."/>
            <person name="Li Y."/>
            <person name="Yu H."/>
            <person name="Cui Y."/>
            <person name="Wang N."/>
            <person name="Chen C."/>
            <person name="Wu H."/>
            <person name="Zhao Y."/>
            <person name="Zhang J."/>
            <person name="Li Y."/>
            <person name="Zhou W."/>
            <person name="Zhang B."/>
            <person name="Hu W."/>
            <person name="Eijk M."/>
            <person name="Tang J."/>
            <person name="Witsenboer H."/>
            <person name="Zhao S."/>
            <person name="Li Z."/>
            <person name="Zhang A."/>
            <person name="Wang D."/>
            <person name="Liang C."/>
        </authorList>
    </citation>
    <scope>NUCLEOTIDE SEQUENCE [LARGE SCALE GENOMIC DNA]</scope>
    <source>
        <strain evidence="2">cv. G1812</strain>
    </source>
</reference>
<feature type="region of interest" description="Disordered" evidence="1">
    <location>
        <begin position="216"/>
        <end position="244"/>
    </location>
</feature>
<dbReference type="Gramene" id="TuG1812G0200005242.01.T01">
    <property type="protein sequence ID" value="TuG1812G0200005242.01.T01"/>
    <property type="gene ID" value="TuG1812G0200005242.01"/>
</dbReference>